<sequence length="214" mass="24171">MSLGDQNDNPVEEHECFHEDGSRVVYLPVTNRIADRKIRTQAIISELIASDGGERILDIGGNEYQSFCQEQGIEYTMLNLASPQRTGTGGYHGGGMTYDGRTLPFPAGETFDLVILNFVLHHAAENALPILRQVKEIAARYVLIGEDLTGIDYAASWHDRNHKHQPGGVFRSDQEWRLLLSMFGLPVLRQYVIRREDDVDPGRVYRCMYLCSVD</sequence>
<organism evidence="1 2">
    <name type="scientific">Stieleria marina</name>
    <dbReference type="NCBI Taxonomy" id="1930275"/>
    <lineage>
        <taxon>Bacteria</taxon>
        <taxon>Pseudomonadati</taxon>
        <taxon>Planctomycetota</taxon>
        <taxon>Planctomycetia</taxon>
        <taxon>Pirellulales</taxon>
        <taxon>Pirellulaceae</taxon>
        <taxon>Stieleria</taxon>
    </lineage>
</organism>
<dbReference type="InterPro" id="IPR029063">
    <property type="entry name" value="SAM-dependent_MTases_sf"/>
</dbReference>
<proteinExistence type="predicted"/>
<dbReference type="CDD" id="cd02440">
    <property type="entry name" value="AdoMet_MTases"/>
    <property type="match status" value="1"/>
</dbReference>
<dbReference type="Gene3D" id="3.40.50.150">
    <property type="entry name" value="Vaccinia Virus protein VP39"/>
    <property type="match status" value="1"/>
</dbReference>
<dbReference type="RefSeq" id="WP_145417171.1">
    <property type="nucleotide sequence ID" value="NZ_CP036526.1"/>
</dbReference>
<evidence type="ECO:0000313" key="2">
    <source>
        <dbReference type="Proteomes" id="UP000319817"/>
    </source>
</evidence>
<dbReference type="AlphaFoldDB" id="A0A517NR65"/>
<protein>
    <recommendedName>
        <fullName evidence="3">Methyltransferase type 11 domain-containing protein</fullName>
    </recommendedName>
</protein>
<keyword evidence="2" id="KW-1185">Reference proteome</keyword>
<evidence type="ECO:0008006" key="3">
    <source>
        <dbReference type="Google" id="ProtNLM"/>
    </source>
</evidence>
<reference evidence="1 2" key="1">
    <citation type="submission" date="2019-02" db="EMBL/GenBank/DDBJ databases">
        <title>Deep-cultivation of Planctomycetes and their phenomic and genomic characterization uncovers novel biology.</title>
        <authorList>
            <person name="Wiegand S."/>
            <person name="Jogler M."/>
            <person name="Boedeker C."/>
            <person name="Pinto D."/>
            <person name="Vollmers J."/>
            <person name="Rivas-Marin E."/>
            <person name="Kohn T."/>
            <person name="Peeters S.H."/>
            <person name="Heuer A."/>
            <person name="Rast P."/>
            <person name="Oberbeckmann S."/>
            <person name="Bunk B."/>
            <person name="Jeske O."/>
            <person name="Meyerdierks A."/>
            <person name="Storesund J.E."/>
            <person name="Kallscheuer N."/>
            <person name="Luecker S."/>
            <person name="Lage O.M."/>
            <person name="Pohl T."/>
            <person name="Merkel B.J."/>
            <person name="Hornburger P."/>
            <person name="Mueller R.-W."/>
            <person name="Bruemmer F."/>
            <person name="Labrenz M."/>
            <person name="Spormann A.M."/>
            <person name="Op den Camp H."/>
            <person name="Overmann J."/>
            <person name="Amann R."/>
            <person name="Jetten M.S.M."/>
            <person name="Mascher T."/>
            <person name="Medema M.H."/>
            <person name="Devos D.P."/>
            <person name="Kaster A.-K."/>
            <person name="Ovreas L."/>
            <person name="Rohde M."/>
            <person name="Galperin M.Y."/>
            <person name="Jogler C."/>
        </authorList>
    </citation>
    <scope>NUCLEOTIDE SEQUENCE [LARGE SCALE GENOMIC DNA]</scope>
    <source>
        <strain evidence="1 2">K23_9</strain>
    </source>
</reference>
<dbReference type="EMBL" id="CP036526">
    <property type="protein sequence ID" value="QDT09621.1"/>
    <property type="molecule type" value="Genomic_DNA"/>
</dbReference>
<dbReference type="Proteomes" id="UP000319817">
    <property type="component" value="Chromosome"/>
</dbReference>
<dbReference type="SUPFAM" id="SSF53335">
    <property type="entry name" value="S-adenosyl-L-methionine-dependent methyltransferases"/>
    <property type="match status" value="1"/>
</dbReference>
<accession>A0A517NR65</accession>
<dbReference type="OrthoDB" id="65624at2"/>
<evidence type="ECO:0000313" key="1">
    <source>
        <dbReference type="EMBL" id="QDT09621.1"/>
    </source>
</evidence>
<name>A0A517NR65_9BACT</name>
<gene>
    <name evidence="1" type="ORF">K239x_15670</name>
</gene>